<accession>G2LGT8</accession>
<comment type="subcellular location">
    <subcellularLocation>
        <location evidence="9">Cell membrane</location>
        <topology evidence="9">Multi-pass membrane protein</topology>
    </subcellularLocation>
</comment>
<dbReference type="Pfam" id="PF01252">
    <property type="entry name" value="Peptidase_A8"/>
    <property type="match status" value="1"/>
</dbReference>
<dbReference type="PANTHER" id="PTHR33695">
    <property type="entry name" value="LIPOPROTEIN SIGNAL PEPTIDASE"/>
    <property type="match status" value="1"/>
</dbReference>
<evidence type="ECO:0000313" key="11">
    <source>
        <dbReference type="EMBL" id="AEP11199.1"/>
    </source>
</evidence>
<protein>
    <recommendedName>
        <fullName evidence="9">Lipoprotein signal peptidase</fullName>
        <ecNumber evidence="9">3.4.23.36</ecNumber>
    </recommendedName>
    <alternativeName>
        <fullName evidence="9">Prolipoprotein signal peptidase</fullName>
    </alternativeName>
    <alternativeName>
        <fullName evidence="9">Signal peptidase II</fullName>
        <shortName evidence="9">SPase II</shortName>
    </alternativeName>
</protein>
<keyword evidence="2 9" id="KW-1003">Cell membrane</keyword>
<evidence type="ECO:0000256" key="3">
    <source>
        <dbReference type="ARBA" id="ARBA00022670"/>
    </source>
</evidence>
<dbReference type="EC" id="3.4.23.36" evidence="9"/>
<keyword evidence="7 9" id="KW-1133">Transmembrane helix</keyword>
<evidence type="ECO:0000256" key="1">
    <source>
        <dbReference type="ARBA" id="ARBA00006139"/>
    </source>
</evidence>
<dbReference type="STRING" id="981222.Cabther_A0438"/>
<dbReference type="Proteomes" id="UP000006791">
    <property type="component" value="Chromosome 1"/>
</dbReference>
<keyword evidence="12" id="KW-1185">Reference proteome</keyword>
<evidence type="ECO:0000313" key="12">
    <source>
        <dbReference type="Proteomes" id="UP000006791"/>
    </source>
</evidence>
<dbReference type="NCBIfam" id="TIGR00077">
    <property type="entry name" value="lspA"/>
    <property type="match status" value="1"/>
</dbReference>
<dbReference type="GO" id="GO:0004190">
    <property type="term" value="F:aspartic-type endopeptidase activity"/>
    <property type="evidence" value="ECO:0007669"/>
    <property type="project" value="UniProtKB-UniRule"/>
</dbReference>
<dbReference type="UniPathway" id="UPA00665"/>
<dbReference type="HAMAP" id="MF_00161">
    <property type="entry name" value="LspA"/>
    <property type="match status" value="1"/>
</dbReference>
<keyword evidence="5 9" id="KW-0064">Aspartyl protease</keyword>
<feature type="active site" evidence="9">
    <location>
        <position position="133"/>
    </location>
</feature>
<dbReference type="GO" id="GO:0006508">
    <property type="term" value="P:proteolysis"/>
    <property type="evidence" value="ECO:0007669"/>
    <property type="project" value="UniProtKB-KW"/>
</dbReference>
<keyword evidence="4 9" id="KW-0812">Transmembrane</keyword>
<evidence type="ECO:0000256" key="2">
    <source>
        <dbReference type="ARBA" id="ARBA00022475"/>
    </source>
</evidence>
<dbReference type="GO" id="GO:0005886">
    <property type="term" value="C:plasma membrane"/>
    <property type="evidence" value="ECO:0007669"/>
    <property type="project" value="UniProtKB-SubCell"/>
</dbReference>
<dbReference type="OrthoDB" id="9810259at2"/>
<evidence type="ECO:0000256" key="4">
    <source>
        <dbReference type="ARBA" id="ARBA00022692"/>
    </source>
</evidence>
<name>G2LGT8_CHLTF</name>
<reference evidence="11 12" key="1">
    <citation type="journal article" date="2012" name="Environ. Microbiol.">
        <title>Complete genome of Candidatus Chloracidobacterium thermophilum, a chlorophyll-based photoheterotroph belonging to the phylum Acidobacteria.</title>
        <authorList>
            <person name="Garcia Costas A.M."/>
            <person name="Liu Z."/>
            <person name="Tomsho L.P."/>
            <person name="Schuster S.C."/>
            <person name="Ward D.M."/>
            <person name="Bryant D.A."/>
        </authorList>
    </citation>
    <scope>NUCLEOTIDE SEQUENCE [LARGE SCALE GENOMIC DNA]</scope>
    <source>
        <strain evidence="11 12">B</strain>
    </source>
</reference>
<feature type="active site" evidence="9">
    <location>
        <position position="151"/>
    </location>
</feature>
<dbReference type="EMBL" id="CP002514">
    <property type="protein sequence ID" value="AEP11199.1"/>
    <property type="molecule type" value="Genomic_DNA"/>
</dbReference>
<keyword evidence="6 9" id="KW-0378">Hydrolase</keyword>
<keyword evidence="3 9" id="KW-0645">Protease</keyword>
<evidence type="ECO:0000256" key="7">
    <source>
        <dbReference type="ARBA" id="ARBA00022989"/>
    </source>
</evidence>
<feature type="transmembrane region" description="Helical" evidence="9">
    <location>
        <begin position="80"/>
        <end position="99"/>
    </location>
</feature>
<organism evidence="11 12">
    <name type="scientific">Chloracidobacterium thermophilum (strain B)</name>
    <dbReference type="NCBI Taxonomy" id="981222"/>
    <lineage>
        <taxon>Bacteria</taxon>
        <taxon>Pseudomonadati</taxon>
        <taxon>Acidobacteriota</taxon>
        <taxon>Terriglobia</taxon>
        <taxon>Terriglobales</taxon>
        <taxon>Acidobacteriaceae</taxon>
        <taxon>Chloracidobacterium</taxon>
    </lineage>
</organism>
<dbReference type="AlphaFoldDB" id="G2LGT8"/>
<keyword evidence="8 9" id="KW-0472">Membrane</keyword>
<sequence length="177" mass="19547">MTPVAVGASDAGHREPPYRHFLVAGGLVVLDQFSKLWVYWALRPTDAVIRVVPGFFHLRYAENPGIAFSLLDSGTPAMRLTLLVIAACAGVGVGLYLWWTPADRRLLRWTLTCLLGGILGNALDRIVHGAVIDFLDFHWGAWHFPTFNLADSCITVGAVMLALDTFSELWRPARTET</sequence>
<evidence type="ECO:0000256" key="10">
    <source>
        <dbReference type="RuleBase" id="RU004181"/>
    </source>
</evidence>
<dbReference type="HOGENOM" id="CLU_083252_4_3_0"/>
<dbReference type="RefSeq" id="WP_014098937.1">
    <property type="nucleotide sequence ID" value="NC_016024.1"/>
</dbReference>
<dbReference type="InterPro" id="IPR001872">
    <property type="entry name" value="Peptidase_A8"/>
</dbReference>
<comment type="caution">
    <text evidence="9">Lacks conserved residue(s) required for the propagation of feature annotation.</text>
</comment>
<feature type="transmembrane region" description="Helical" evidence="9">
    <location>
        <begin position="143"/>
        <end position="163"/>
    </location>
</feature>
<feature type="transmembrane region" description="Helical" evidence="9">
    <location>
        <begin position="106"/>
        <end position="123"/>
    </location>
</feature>
<dbReference type="KEGG" id="ctm:Cabther_A0438"/>
<keyword evidence="11" id="KW-0449">Lipoprotein</keyword>
<dbReference type="PRINTS" id="PR00781">
    <property type="entry name" value="LIPOSIGPTASE"/>
</dbReference>
<evidence type="ECO:0000256" key="8">
    <source>
        <dbReference type="ARBA" id="ARBA00023136"/>
    </source>
</evidence>
<dbReference type="PANTHER" id="PTHR33695:SF1">
    <property type="entry name" value="LIPOPROTEIN SIGNAL PEPTIDASE"/>
    <property type="match status" value="1"/>
</dbReference>
<comment type="catalytic activity">
    <reaction evidence="9">
        <text>Release of signal peptides from bacterial membrane prolipoproteins. Hydrolyzes -Xaa-Yaa-Zaa-|-(S,diacylglyceryl)Cys-, in which Xaa is hydrophobic (preferably Leu), and Yaa (Ala or Ser) and Zaa (Gly or Ala) have small, neutral side chains.</text>
        <dbReference type="EC" id="3.4.23.36"/>
    </reaction>
</comment>
<evidence type="ECO:0000256" key="5">
    <source>
        <dbReference type="ARBA" id="ARBA00022750"/>
    </source>
</evidence>
<comment type="pathway">
    <text evidence="9">Protein modification; lipoprotein biosynthesis (signal peptide cleavage).</text>
</comment>
<comment type="function">
    <text evidence="9">This protein specifically catalyzes the removal of signal peptides from prolipoproteins.</text>
</comment>
<proteinExistence type="inferred from homology"/>
<comment type="similarity">
    <text evidence="1 9 10">Belongs to the peptidase A8 family.</text>
</comment>
<gene>
    <name evidence="9" type="primary">lspA</name>
    <name evidence="11" type="ordered locus">Cabther_A0438</name>
</gene>
<evidence type="ECO:0000256" key="9">
    <source>
        <dbReference type="HAMAP-Rule" id="MF_00161"/>
    </source>
</evidence>
<evidence type="ECO:0000256" key="6">
    <source>
        <dbReference type="ARBA" id="ARBA00022801"/>
    </source>
</evidence>